<sequence length="106" mass="12056">MKGCFAKCWSPGRKTVKNIFRFQSPLGLLQTEQVQLMKSFLSFRLQPAAILFSSATKELSLLSIGLWFMCTTVSRWLTGKHSEGVVLEVNSHFDLKMHRGTRPSHI</sequence>
<proteinExistence type="predicted"/>
<gene>
    <name evidence="1" type="ORF">AMECASPLE_027222</name>
</gene>
<comment type="caution">
    <text evidence="1">The sequence shown here is derived from an EMBL/GenBank/DDBJ whole genome shotgun (WGS) entry which is preliminary data.</text>
</comment>
<organism evidence="1 2">
    <name type="scientific">Ameca splendens</name>
    <dbReference type="NCBI Taxonomy" id="208324"/>
    <lineage>
        <taxon>Eukaryota</taxon>
        <taxon>Metazoa</taxon>
        <taxon>Chordata</taxon>
        <taxon>Craniata</taxon>
        <taxon>Vertebrata</taxon>
        <taxon>Euteleostomi</taxon>
        <taxon>Actinopterygii</taxon>
        <taxon>Neopterygii</taxon>
        <taxon>Teleostei</taxon>
        <taxon>Neoteleostei</taxon>
        <taxon>Acanthomorphata</taxon>
        <taxon>Ovalentaria</taxon>
        <taxon>Atherinomorphae</taxon>
        <taxon>Cyprinodontiformes</taxon>
        <taxon>Goodeidae</taxon>
        <taxon>Ameca</taxon>
    </lineage>
</organism>
<dbReference type="Proteomes" id="UP001469553">
    <property type="component" value="Unassembled WGS sequence"/>
</dbReference>
<accession>A0ABV0Y502</accession>
<name>A0ABV0Y502_9TELE</name>
<keyword evidence="2" id="KW-1185">Reference proteome</keyword>
<evidence type="ECO:0000313" key="2">
    <source>
        <dbReference type="Proteomes" id="UP001469553"/>
    </source>
</evidence>
<dbReference type="EMBL" id="JAHRIP010021671">
    <property type="protein sequence ID" value="MEQ2288868.1"/>
    <property type="molecule type" value="Genomic_DNA"/>
</dbReference>
<protein>
    <submittedName>
        <fullName evidence="1">Uncharacterized protein</fullName>
    </submittedName>
</protein>
<evidence type="ECO:0000313" key="1">
    <source>
        <dbReference type="EMBL" id="MEQ2288868.1"/>
    </source>
</evidence>
<reference evidence="1 2" key="1">
    <citation type="submission" date="2021-06" db="EMBL/GenBank/DDBJ databases">
        <authorList>
            <person name="Palmer J.M."/>
        </authorList>
    </citation>
    <scope>NUCLEOTIDE SEQUENCE [LARGE SCALE GENOMIC DNA]</scope>
    <source>
        <strain evidence="1 2">AS_MEX2019</strain>
        <tissue evidence="1">Muscle</tissue>
    </source>
</reference>